<evidence type="ECO:0000259" key="7">
    <source>
        <dbReference type="PROSITE" id="PS50923"/>
    </source>
</evidence>
<dbReference type="InterPro" id="IPR000859">
    <property type="entry name" value="CUB_dom"/>
</dbReference>
<evidence type="ECO:0000256" key="4">
    <source>
        <dbReference type="PROSITE-ProRule" id="PRU00302"/>
    </source>
</evidence>
<dbReference type="PROSITE" id="PS01180">
    <property type="entry name" value="CUB"/>
    <property type="match status" value="3"/>
</dbReference>
<feature type="domain" description="CUB" evidence="6">
    <location>
        <begin position="40"/>
        <end position="150"/>
    </location>
</feature>
<evidence type="ECO:0000313" key="8">
    <source>
        <dbReference type="Proteomes" id="UP000001554"/>
    </source>
</evidence>
<dbReference type="SMART" id="SM00042">
    <property type="entry name" value="CUB"/>
    <property type="match status" value="3"/>
</dbReference>
<feature type="disulfide bond" evidence="3">
    <location>
        <begin position="40"/>
        <end position="67"/>
    </location>
</feature>
<dbReference type="CDD" id="cd00033">
    <property type="entry name" value="CCP"/>
    <property type="match status" value="2"/>
</dbReference>
<dbReference type="InterPro" id="IPR000436">
    <property type="entry name" value="Sushi_SCR_CCP_dom"/>
</dbReference>
<dbReference type="AlphaFoldDB" id="A0A9J7N6E8"/>
<proteinExistence type="predicted"/>
<gene>
    <name evidence="9" type="primary">LOC118426110</name>
</gene>
<dbReference type="Pfam" id="PF00084">
    <property type="entry name" value="Sushi"/>
    <property type="match status" value="2"/>
</dbReference>
<dbReference type="Gene3D" id="2.60.120.290">
    <property type="entry name" value="Spermadhesin, CUB domain"/>
    <property type="match status" value="3"/>
</dbReference>
<feature type="domain" description="Sushi" evidence="7">
    <location>
        <begin position="312"/>
        <end position="371"/>
    </location>
</feature>
<feature type="domain" description="CUB" evidence="6">
    <location>
        <begin position="160"/>
        <end position="272"/>
    </location>
</feature>
<dbReference type="OrthoDB" id="431034at2759"/>
<dbReference type="CDD" id="cd00041">
    <property type="entry name" value="CUB"/>
    <property type="match status" value="3"/>
</dbReference>
<feature type="domain" description="Sushi" evidence="7">
    <location>
        <begin position="491"/>
        <end position="559"/>
    </location>
</feature>
<dbReference type="SUPFAM" id="SSF49854">
    <property type="entry name" value="Spermadhesin, CUB domain"/>
    <property type="match status" value="3"/>
</dbReference>
<dbReference type="PANTHER" id="PTHR24251">
    <property type="entry name" value="OVOCHYMASE-RELATED"/>
    <property type="match status" value="1"/>
</dbReference>
<evidence type="ECO:0000256" key="5">
    <source>
        <dbReference type="SAM" id="SignalP"/>
    </source>
</evidence>
<dbReference type="PROSITE" id="PS50923">
    <property type="entry name" value="SUSHI"/>
    <property type="match status" value="2"/>
</dbReference>
<feature type="signal peptide" evidence="5">
    <location>
        <begin position="1"/>
        <end position="28"/>
    </location>
</feature>
<keyword evidence="1" id="KW-0677">Repeat</keyword>
<reference evidence="8" key="1">
    <citation type="journal article" date="2020" name="Nat. Ecol. Evol.">
        <title>Deeply conserved synteny resolves early events in vertebrate evolution.</title>
        <authorList>
            <person name="Simakov O."/>
            <person name="Marletaz F."/>
            <person name="Yue J.X."/>
            <person name="O'Connell B."/>
            <person name="Jenkins J."/>
            <person name="Brandt A."/>
            <person name="Calef R."/>
            <person name="Tung C.H."/>
            <person name="Huang T.K."/>
            <person name="Schmutz J."/>
            <person name="Satoh N."/>
            <person name="Yu J.K."/>
            <person name="Putnam N.H."/>
            <person name="Green R.E."/>
            <person name="Rokhsar D.S."/>
        </authorList>
    </citation>
    <scope>NUCLEOTIDE SEQUENCE [LARGE SCALE GENOMIC DNA]</scope>
    <source>
        <strain evidence="8">S238N-H82</strain>
    </source>
</reference>
<dbReference type="Pfam" id="PF00431">
    <property type="entry name" value="CUB"/>
    <property type="match status" value="3"/>
</dbReference>
<keyword evidence="8" id="KW-1185">Reference proteome</keyword>
<organism evidence="8 9">
    <name type="scientific">Branchiostoma floridae</name>
    <name type="common">Florida lancelet</name>
    <name type="synonym">Amphioxus</name>
    <dbReference type="NCBI Taxonomy" id="7739"/>
    <lineage>
        <taxon>Eukaryota</taxon>
        <taxon>Metazoa</taxon>
        <taxon>Chordata</taxon>
        <taxon>Cephalochordata</taxon>
        <taxon>Leptocardii</taxon>
        <taxon>Amphioxiformes</taxon>
        <taxon>Branchiostomatidae</taxon>
        <taxon>Branchiostoma</taxon>
    </lineage>
</organism>
<feature type="disulfide bond" evidence="4">
    <location>
        <begin position="530"/>
        <end position="557"/>
    </location>
</feature>
<dbReference type="PANTHER" id="PTHR24251:SF37">
    <property type="entry name" value="CUB DOMAIN-CONTAINING PROTEIN"/>
    <property type="match status" value="1"/>
</dbReference>
<feature type="chain" id="PRO_5039891244" evidence="5">
    <location>
        <begin position="29"/>
        <end position="612"/>
    </location>
</feature>
<dbReference type="Proteomes" id="UP000001554">
    <property type="component" value="Chromosome 11"/>
</dbReference>
<dbReference type="Gene3D" id="2.10.70.10">
    <property type="entry name" value="Complement Module, domain 1"/>
    <property type="match status" value="2"/>
</dbReference>
<evidence type="ECO:0000256" key="1">
    <source>
        <dbReference type="ARBA" id="ARBA00022737"/>
    </source>
</evidence>
<feature type="disulfide bond" evidence="3">
    <location>
        <begin position="373"/>
        <end position="400"/>
    </location>
</feature>
<feature type="disulfide bond" evidence="3">
    <location>
        <begin position="160"/>
        <end position="187"/>
    </location>
</feature>
<keyword evidence="2 4" id="KW-1015">Disulfide bond</keyword>
<reference evidence="9" key="2">
    <citation type="submission" date="2025-08" db="UniProtKB">
        <authorList>
            <consortium name="RefSeq"/>
        </authorList>
    </citation>
    <scope>IDENTIFICATION</scope>
    <source>
        <strain evidence="9">S238N-H82</strain>
        <tissue evidence="9">Testes</tissue>
    </source>
</reference>
<evidence type="ECO:0000259" key="6">
    <source>
        <dbReference type="PROSITE" id="PS01180"/>
    </source>
</evidence>
<keyword evidence="5" id="KW-0732">Signal</keyword>
<sequence length="612" mass="68157">MKSAEALLRFGTLLLGGTLILTHLPTHAQEDVTLTSGNRCGGSFTAPSGGPMTSPNYPSNYGNNEICEWLITVPAENRILLTFHSNVYLEKGNDFLVIYDGGSDKAAELWRMTGIAFNDYVLSTSNTVFLRFTSDGELTRKGFHFSYTSQTIDDTVQDECGDYISGQSSGKILSPNFPGEYDSDLRCTWTIVVSPGNLIRLEPEVFNIPLERDYLKVYDGQSEINGTIIGIYDGQVIPQRIISASNIMQLVFLTFRTNTDGRVGFKIRFEGRDIPQEILVTSNLIHLVLITDNSATEGGFKIHYKAFFLLRPPCFNPGVPENGLREGNSFDVGEFVSFRCDDGFTLKGRAILSCMSGYQMGWDGPLPTCKAECGGYRTTHAPGFIYSPNYPGQYGNNMNCTWTIEANLRQGEGIGMKIEKFSLEEGHDRLLIYDGDPISDSTLFGEYSGQEIPREVNSTSHIIHLVLITDESGSEDGFTINYEGFPLTDDSGCPDFRSIENGSIGKFEDGWILKFEDKRFPLGSTIPFRCDKWNYLRGPSEITCMPGGIWSSRPPTCEDATWCHGQRIVDEEEGEIKSPRVDLGRGLYNYPNNVDCRVDLDDTKYYRSVLAG</sequence>
<dbReference type="SUPFAM" id="SSF57535">
    <property type="entry name" value="Complement control module/SCR domain"/>
    <property type="match status" value="2"/>
</dbReference>
<evidence type="ECO:0000256" key="3">
    <source>
        <dbReference type="PROSITE-ProRule" id="PRU00059"/>
    </source>
</evidence>
<comment type="caution">
    <text evidence="4">Lacks conserved residue(s) required for the propagation of feature annotation.</text>
</comment>
<accession>A0A9J7N6E8</accession>
<dbReference type="RefSeq" id="XP_035691261.1">
    <property type="nucleotide sequence ID" value="XM_035835368.1"/>
</dbReference>
<dbReference type="FunFam" id="2.60.120.290:FF:000005">
    <property type="entry name" value="Procollagen C-endopeptidase enhancer 1"/>
    <property type="match status" value="1"/>
</dbReference>
<evidence type="ECO:0000256" key="2">
    <source>
        <dbReference type="ARBA" id="ARBA00023157"/>
    </source>
</evidence>
<dbReference type="InterPro" id="IPR035976">
    <property type="entry name" value="Sushi/SCR/CCP_sf"/>
</dbReference>
<dbReference type="GeneID" id="118426110"/>
<dbReference type="SMART" id="SM00032">
    <property type="entry name" value="CCP"/>
    <property type="match status" value="2"/>
</dbReference>
<dbReference type="KEGG" id="bfo:118426110"/>
<dbReference type="OMA" id="RYMWVEF"/>
<name>A0A9J7N6E8_BRAFL</name>
<evidence type="ECO:0000313" key="9">
    <source>
        <dbReference type="RefSeq" id="XP_035691261.1"/>
    </source>
</evidence>
<feature type="domain" description="CUB" evidence="6">
    <location>
        <begin position="373"/>
        <end position="485"/>
    </location>
</feature>
<dbReference type="FunFam" id="2.60.120.290:FF:000001">
    <property type="entry name" value="CUB and sushi domain-containing protein 3 isoform X1"/>
    <property type="match status" value="1"/>
</dbReference>
<dbReference type="InterPro" id="IPR035914">
    <property type="entry name" value="Sperma_CUB_dom_sf"/>
</dbReference>
<keyword evidence="4" id="KW-0768">Sushi</keyword>
<protein>
    <submittedName>
        <fullName evidence="9">CUB and sushi domain-containing protein 1-like</fullName>
    </submittedName>
</protein>